<keyword evidence="7" id="KW-0046">Antibiotic resistance</keyword>
<evidence type="ECO:0000256" key="5">
    <source>
        <dbReference type="ARBA" id="ARBA00022989"/>
    </source>
</evidence>
<dbReference type="Proteomes" id="UP000244201">
    <property type="component" value="Chromosome"/>
</dbReference>
<feature type="transmembrane region" description="Helical" evidence="9">
    <location>
        <begin position="303"/>
        <end position="322"/>
    </location>
</feature>
<keyword evidence="4 9" id="KW-0812">Transmembrane</keyword>
<evidence type="ECO:0000256" key="1">
    <source>
        <dbReference type="ARBA" id="ARBA00004651"/>
    </source>
</evidence>
<dbReference type="AlphaFoldDB" id="A0A2R4T772"/>
<feature type="transmembrane region" description="Helical" evidence="9">
    <location>
        <begin position="267"/>
        <end position="283"/>
    </location>
</feature>
<evidence type="ECO:0000259" key="10">
    <source>
        <dbReference type="PROSITE" id="PS50850"/>
    </source>
</evidence>
<dbReference type="InterPro" id="IPR004638">
    <property type="entry name" value="EmrB-like"/>
</dbReference>
<feature type="transmembrane region" description="Helical" evidence="9">
    <location>
        <begin position="46"/>
        <end position="70"/>
    </location>
</feature>
<feature type="transmembrane region" description="Helical" evidence="9">
    <location>
        <begin position="473"/>
        <end position="494"/>
    </location>
</feature>
<gene>
    <name evidence="11" type="ORF">SLUN_24965</name>
</gene>
<dbReference type="SUPFAM" id="SSF103473">
    <property type="entry name" value="MFS general substrate transporter"/>
    <property type="match status" value="1"/>
</dbReference>
<evidence type="ECO:0000256" key="4">
    <source>
        <dbReference type="ARBA" id="ARBA00022692"/>
    </source>
</evidence>
<organism evidence="11 12">
    <name type="scientific">Streptomyces lunaelactis</name>
    <dbReference type="NCBI Taxonomy" id="1535768"/>
    <lineage>
        <taxon>Bacteria</taxon>
        <taxon>Bacillati</taxon>
        <taxon>Actinomycetota</taxon>
        <taxon>Actinomycetes</taxon>
        <taxon>Kitasatosporales</taxon>
        <taxon>Streptomycetaceae</taxon>
        <taxon>Streptomyces</taxon>
    </lineage>
</organism>
<feature type="transmembrane region" description="Helical" evidence="9">
    <location>
        <begin position="237"/>
        <end position="255"/>
    </location>
</feature>
<feature type="transmembrane region" description="Helical" evidence="9">
    <location>
        <begin position="146"/>
        <end position="166"/>
    </location>
</feature>
<comment type="subcellular location">
    <subcellularLocation>
        <location evidence="1">Cell membrane</location>
        <topology evidence="1">Multi-pass membrane protein</topology>
    </subcellularLocation>
</comment>
<dbReference type="Gene3D" id="1.20.1720.10">
    <property type="entry name" value="Multidrug resistance protein D"/>
    <property type="match status" value="1"/>
</dbReference>
<keyword evidence="3" id="KW-1003">Cell membrane</keyword>
<feature type="transmembrane region" description="Helical" evidence="9">
    <location>
        <begin position="82"/>
        <end position="102"/>
    </location>
</feature>
<reference evidence="11 12" key="1">
    <citation type="submission" date="2018-01" db="EMBL/GenBank/DDBJ databases">
        <title>Complete genome sequence of Streptomyces lunaelactis MM109T, a Ferroverdin A producer isolated from cave moonmilk deposits.</title>
        <authorList>
            <person name="Naome A."/>
            <person name="Martinet L."/>
            <person name="Maciejewska M."/>
            <person name="Anderssen S."/>
            <person name="Adam D."/>
            <person name="Tenconi E."/>
            <person name="Deflandre B."/>
            <person name="Arguelles-Arias A."/>
            <person name="Calusinska M."/>
            <person name="Copieters W."/>
            <person name="Karim L."/>
            <person name="Hanikenne M."/>
            <person name="Baurain D."/>
            <person name="van Wezel G."/>
            <person name="Smargiasso N."/>
            <person name="de Pauw E."/>
            <person name="Delfosse P."/>
            <person name="Rigali S."/>
        </authorList>
    </citation>
    <scope>NUCLEOTIDE SEQUENCE [LARGE SCALE GENOMIC DNA]</scope>
    <source>
        <strain evidence="11 12">MM109</strain>
    </source>
</reference>
<dbReference type="Pfam" id="PF07690">
    <property type="entry name" value="MFS_1"/>
    <property type="match status" value="1"/>
</dbReference>
<accession>A0A2R4T772</accession>
<dbReference type="Gene3D" id="1.20.1250.20">
    <property type="entry name" value="MFS general substrate transporter like domains"/>
    <property type="match status" value="1"/>
</dbReference>
<dbReference type="GO" id="GO:0046677">
    <property type="term" value="P:response to antibiotic"/>
    <property type="evidence" value="ECO:0007669"/>
    <property type="project" value="UniProtKB-KW"/>
</dbReference>
<dbReference type="EMBL" id="CP026304">
    <property type="protein sequence ID" value="AVZ74947.1"/>
    <property type="molecule type" value="Genomic_DNA"/>
</dbReference>
<evidence type="ECO:0000313" key="11">
    <source>
        <dbReference type="EMBL" id="AVZ74947.1"/>
    </source>
</evidence>
<dbReference type="PANTHER" id="PTHR42718">
    <property type="entry name" value="MAJOR FACILITATOR SUPERFAMILY MULTIDRUG TRANSPORTER MFSC"/>
    <property type="match status" value="1"/>
</dbReference>
<sequence>MPSRNRRCPPYFNRRNLRMLSSPGGHAAMPSTDVAAPVSPERHRPALALTLILTCQMMLMLDATVVNIALPDIGQELGFSAAGLSWVLNAYTLAFGGLLLIGGRIGDLIGRRRALTIGVLAFTAASLLGGLVDSAGWLLFARAAQGAAAALTAPSTLALVATATAFGEGRERERALGLFTATAAAGSAIGMILGGILTEAGSWRWTLFINVPVGLAVAALIPLTIAETQRHRARFDVAGALTGTGGVTALVYAFIRAADHGWGDAQVTWAFAAAVLLPVFLLVERRVRRPVVALELFAVRNRVIAFAAMLLVPAAMFGVFYFDTQYFQFVRDYSPLRAGVAFLPLAVGIFAASTLAGRLLARHGLKKVAGTGLALAFAGVLWQSTLSTGSGYWTTLFVPLAVNGFGVGLVFMPLSVLILTGIRPDQAGAASGLMQTMQQVGGALGLSALVTVYGSAARGAGGPASGPGAMAEGFSAGLLAAAAFMAVALVLVLASRTPRAHRPTGSEQQGLNTRVGPAR</sequence>
<feature type="transmembrane region" description="Helical" evidence="9">
    <location>
        <begin position="440"/>
        <end position="461"/>
    </location>
</feature>
<keyword evidence="12" id="KW-1185">Reference proteome</keyword>
<dbReference type="GO" id="GO:0005886">
    <property type="term" value="C:plasma membrane"/>
    <property type="evidence" value="ECO:0007669"/>
    <property type="project" value="UniProtKB-SubCell"/>
</dbReference>
<dbReference type="InterPro" id="IPR011701">
    <property type="entry name" value="MFS"/>
</dbReference>
<name>A0A2R4T772_9ACTN</name>
<dbReference type="PANTHER" id="PTHR42718:SF46">
    <property type="entry name" value="BLR6921 PROTEIN"/>
    <property type="match status" value="1"/>
</dbReference>
<dbReference type="NCBIfam" id="TIGR00711">
    <property type="entry name" value="efflux_EmrB"/>
    <property type="match status" value="1"/>
</dbReference>
<keyword evidence="2" id="KW-0813">Transport</keyword>
<feature type="domain" description="Major facilitator superfamily (MFS) profile" evidence="10">
    <location>
        <begin position="48"/>
        <end position="498"/>
    </location>
</feature>
<evidence type="ECO:0000313" key="12">
    <source>
        <dbReference type="Proteomes" id="UP000244201"/>
    </source>
</evidence>
<feature type="region of interest" description="Disordered" evidence="8">
    <location>
        <begin position="500"/>
        <end position="519"/>
    </location>
</feature>
<evidence type="ECO:0000256" key="2">
    <source>
        <dbReference type="ARBA" id="ARBA00022448"/>
    </source>
</evidence>
<feature type="transmembrane region" description="Helical" evidence="9">
    <location>
        <begin position="342"/>
        <end position="361"/>
    </location>
</feature>
<proteinExistence type="predicted"/>
<feature type="transmembrane region" description="Helical" evidence="9">
    <location>
        <begin position="114"/>
        <end position="140"/>
    </location>
</feature>
<keyword evidence="5 9" id="KW-1133">Transmembrane helix</keyword>
<evidence type="ECO:0000256" key="7">
    <source>
        <dbReference type="ARBA" id="ARBA00023251"/>
    </source>
</evidence>
<feature type="transmembrane region" description="Helical" evidence="9">
    <location>
        <begin position="203"/>
        <end position="225"/>
    </location>
</feature>
<dbReference type="GO" id="GO:0022857">
    <property type="term" value="F:transmembrane transporter activity"/>
    <property type="evidence" value="ECO:0007669"/>
    <property type="project" value="InterPro"/>
</dbReference>
<feature type="transmembrane region" description="Helical" evidence="9">
    <location>
        <begin position="368"/>
        <end position="384"/>
    </location>
</feature>
<dbReference type="CDD" id="cd17321">
    <property type="entry name" value="MFS_MMR_MDR_like"/>
    <property type="match status" value="1"/>
</dbReference>
<evidence type="ECO:0000256" key="6">
    <source>
        <dbReference type="ARBA" id="ARBA00023136"/>
    </source>
</evidence>
<evidence type="ECO:0000256" key="8">
    <source>
        <dbReference type="SAM" id="MobiDB-lite"/>
    </source>
</evidence>
<evidence type="ECO:0000256" key="3">
    <source>
        <dbReference type="ARBA" id="ARBA00022475"/>
    </source>
</evidence>
<protein>
    <submittedName>
        <fullName evidence="11">MFS transporter</fullName>
    </submittedName>
</protein>
<dbReference type="InterPro" id="IPR036259">
    <property type="entry name" value="MFS_trans_sf"/>
</dbReference>
<dbReference type="KEGG" id="slk:SLUN_24965"/>
<evidence type="ECO:0000256" key="9">
    <source>
        <dbReference type="SAM" id="Phobius"/>
    </source>
</evidence>
<feature type="transmembrane region" description="Helical" evidence="9">
    <location>
        <begin position="396"/>
        <end position="419"/>
    </location>
</feature>
<dbReference type="InterPro" id="IPR020846">
    <property type="entry name" value="MFS_dom"/>
</dbReference>
<feature type="transmembrane region" description="Helical" evidence="9">
    <location>
        <begin position="178"/>
        <end position="197"/>
    </location>
</feature>
<keyword evidence="6 9" id="KW-0472">Membrane</keyword>
<dbReference type="PROSITE" id="PS50850">
    <property type="entry name" value="MFS"/>
    <property type="match status" value="1"/>
</dbReference>